<dbReference type="PANTHER" id="PTHR11920">
    <property type="entry name" value="GUANYLYL CYCLASE"/>
    <property type="match status" value="1"/>
</dbReference>
<keyword evidence="4 9" id="KW-1133">Transmembrane helix</keyword>
<dbReference type="CDD" id="cd07302">
    <property type="entry name" value="CHD"/>
    <property type="match status" value="1"/>
</dbReference>
<evidence type="ECO:0000256" key="9">
    <source>
        <dbReference type="SAM" id="Phobius"/>
    </source>
</evidence>
<dbReference type="InterPro" id="IPR003660">
    <property type="entry name" value="HAMP_dom"/>
</dbReference>
<evidence type="ECO:0000256" key="7">
    <source>
        <dbReference type="RuleBase" id="RU000405"/>
    </source>
</evidence>
<dbReference type="PROSITE" id="PS50885">
    <property type="entry name" value="HAMP"/>
    <property type="match status" value="1"/>
</dbReference>
<dbReference type="Gene3D" id="3.30.70.1230">
    <property type="entry name" value="Nucleotide cyclase"/>
    <property type="match status" value="1"/>
</dbReference>
<comment type="caution">
    <text evidence="12">The sequence shown here is derived from an EMBL/GenBank/DDBJ whole genome shotgun (WGS) entry which is preliminary data.</text>
</comment>
<comment type="subcellular location">
    <subcellularLocation>
        <location evidence="1">Membrane</location>
    </subcellularLocation>
</comment>
<dbReference type="InterPro" id="IPR029787">
    <property type="entry name" value="Nucleotide_cyclase"/>
</dbReference>
<evidence type="ECO:0000256" key="5">
    <source>
        <dbReference type="ARBA" id="ARBA00023136"/>
    </source>
</evidence>
<evidence type="ECO:0000256" key="2">
    <source>
        <dbReference type="ARBA" id="ARBA00022692"/>
    </source>
</evidence>
<dbReference type="PROSITE" id="PS50125">
    <property type="entry name" value="GUANYLATE_CYCLASE_2"/>
    <property type="match status" value="1"/>
</dbReference>
<name>A0A926VM37_9CYAN</name>
<dbReference type="SMART" id="SM00044">
    <property type="entry name" value="CYCc"/>
    <property type="match status" value="1"/>
</dbReference>
<gene>
    <name evidence="12" type="ORF">H6G03_35570</name>
</gene>
<dbReference type="Pfam" id="PF00211">
    <property type="entry name" value="Guanylate_cyc"/>
    <property type="match status" value="1"/>
</dbReference>
<evidence type="ECO:0000259" key="10">
    <source>
        <dbReference type="PROSITE" id="PS50125"/>
    </source>
</evidence>
<evidence type="ECO:0000313" key="12">
    <source>
        <dbReference type="EMBL" id="MBD2186316.1"/>
    </source>
</evidence>
<comment type="similarity">
    <text evidence="7">Belongs to the adenylyl cyclase class-4/guanylyl cyclase family.</text>
</comment>
<dbReference type="Proteomes" id="UP000641646">
    <property type="component" value="Unassembled WGS sequence"/>
</dbReference>
<dbReference type="PROSITE" id="PS00452">
    <property type="entry name" value="GUANYLATE_CYCLASE_1"/>
    <property type="match status" value="1"/>
</dbReference>
<evidence type="ECO:0000256" key="1">
    <source>
        <dbReference type="ARBA" id="ARBA00004370"/>
    </source>
</evidence>
<dbReference type="PANTHER" id="PTHR11920:SF335">
    <property type="entry name" value="GUANYLATE CYCLASE"/>
    <property type="match status" value="1"/>
</dbReference>
<dbReference type="InterPro" id="IPR001054">
    <property type="entry name" value="A/G_cyclase"/>
</dbReference>
<dbReference type="AlphaFoldDB" id="A0A926VM37"/>
<keyword evidence="5 9" id="KW-0472">Membrane</keyword>
<sequence length="592" mass="66147">MKLRQKTLLIISLTLAGLVGVLYATASFLLMRHIYELEKEYTNQGVKRALDGLSEDIGDVDIAVRQWGVWDETYSFMENKNPRYIKVNLGNQTFSDFRLNVTVLIDSSGQKIFSKAFDFKRKKAIPVPKALEEHLKSETLLLQHANPKSNHTGILQLPEGTLLIASHPIVTNKYTGPIRGTVVMGRYLDAEEIKRLAALTQLSLSVYPLNDTRLPPNLQEVHSELTSKEEEIKAKTQQVTEKDRNSPIANDNIVVRHLNDNSIAGYTFLKNIYGQPVLLLEVKLHRFLYNQGKTSLIFLLFSLLGVGFVFGVANLLLLEKMVLLRLARLSDNVKTIGATGDLSMRVSSQGKDELSTLATTINWMLAALESSLKQLKAEQEKSEHLLLNILPQPIADRLKQEESTIADNFPEVTVLFADIVGFTKLAARTSPVELVTLLNEIFSAFDRLVEKHGLEKIKTIGDAYMVVGGLPIPRQDHAEAIAKMALDMQLEIKQFNALNNVDFSMRIGINTGPVVAGVIGIKKFIYDLWGDTVNTASRMESHGLSGCIQVTEATYKCLDDKFEFEKRGPIQVKGKGEMTTYLLIGNKNFETD</sequence>
<reference evidence="12" key="1">
    <citation type="journal article" date="2015" name="ISME J.">
        <title>Draft Genome Sequence of Streptomyces incarnatus NRRL8089, which Produces the Nucleoside Antibiotic Sinefungin.</title>
        <authorList>
            <person name="Oshima K."/>
            <person name="Hattori M."/>
            <person name="Shimizu H."/>
            <person name="Fukuda K."/>
            <person name="Nemoto M."/>
            <person name="Inagaki K."/>
            <person name="Tamura T."/>
        </authorList>
    </citation>
    <scope>NUCLEOTIDE SEQUENCE</scope>
    <source>
        <strain evidence="12">FACHB-1375</strain>
    </source>
</reference>
<dbReference type="SMART" id="SM00304">
    <property type="entry name" value="HAMP"/>
    <property type="match status" value="1"/>
</dbReference>
<proteinExistence type="inferred from homology"/>
<dbReference type="InterPro" id="IPR050401">
    <property type="entry name" value="Cyclic_nucleotide_synthase"/>
</dbReference>
<keyword evidence="3" id="KW-0547">Nucleotide-binding</keyword>
<evidence type="ECO:0000256" key="8">
    <source>
        <dbReference type="SAM" id="Coils"/>
    </source>
</evidence>
<dbReference type="Pfam" id="PF05228">
    <property type="entry name" value="CHASE4"/>
    <property type="match status" value="1"/>
</dbReference>
<dbReference type="GO" id="GO:0016020">
    <property type="term" value="C:membrane"/>
    <property type="evidence" value="ECO:0007669"/>
    <property type="project" value="UniProtKB-SubCell"/>
</dbReference>
<dbReference type="GO" id="GO:0000166">
    <property type="term" value="F:nucleotide binding"/>
    <property type="evidence" value="ECO:0007669"/>
    <property type="project" value="UniProtKB-KW"/>
</dbReference>
<keyword evidence="6 7" id="KW-0456">Lyase</keyword>
<organism evidence="12 13">
    <name type="scientific">Aerosakkonema funiforme FACHB-1375</name>
    <dbReference type="NCBI Taxonomy" id="2949571"/>
    <lineage>
        <taxon>Bacteria</taxon>
        <taxon>Bacillati</taxon>
        <taxon>Cyanobacteriota</taxon>
        <taxon>Cyanophyceae</taxon>
        <taxon>Oscillatoriophycideae</taxon>
        <taxon>Aerosakkonematales</taxon>
        <taxon>Aerosakkonemataceae</taxon>
        <taxon>Aerosakkonema</taxon>
    </lineage>
</organism>
<evidence type="ECO:0000256" key="3">
    <source>
        <dbReference type="ARBA" id="ARBA00022741"/>
    </source>
</evidence>
<feature type="transmembrane region" description="Helical" evidence="9">
    <location>
        <begin position="296"/>
        <end position="318"/>
    </location>
</feature>
<evidence type="ECO:0000313" key="13">
    <source>
        <dbReference type="Proteomes" id="UP000641646"/>
    </source>
</evidence>
<dbReference type="SUPFAM" id="SSF55073">
    <property type="entry name" value="Nucleotide cyclase"/>
    <property type="match status" value="1"/>
</dbReference>
<accession>A0A926VM37</accession>
<dbReference type="InterPro" id="IPR007892">
    <property type="entry name" value="CHASE4"/>
</dbReference>
<dbReference type="GO" id="GO:0004016">
    <property type="term" value="F:adenylate cyclase activity"/>
    <property type="evidence" value="ECO:0007669"/>
    <property type="project" value="UniProtKB-ARBA"/>
</dbReference>
<evidence type="ECO:0000259" key="11">
    <source>
        <dbReference type="PROSITE" id="PS50885"/>
    </source>
</evidence>
<dbReference type="InterPro" id="IPR018297">
    <property type="entry name" value="A/G_cyclase_CS"/>
</dbReference>
<feature type="domain" description="Guanylate cyclase" evidence="10">
    <location>
        <begin position="413"/>
        <end position="540"/>
    </location>
</feature>
<feature type="domain" description="HAMP" evidence="11">
    <location>
        <begin position="320"/>
        <end position="373"/>
    </location>
</feature>
<dbReference type="FunFam" id="3.30.70.1230:FF:000036">
    <property type="entry name" value="Adenylate/guanylate cyclase catalytic domain protein"/>
    <property type="match status" value="1"/>
</dbReference>
<dbReference type="Pfam" id="PF00672">
    <property type="entry name" value="HAMP"/>
    <property type="match status" value="1"/>
</dbReference>
<reference evidence="12" key="2">
    <citation type="submission" date="2020-08" db="EMBL/GenBank/DDBJ databases">
        <authorList>
            <person name="Chen M."/>
            <person name="Teng W."/>
            <person name="Zhao L."/>
            <person name="Hu C."/>
            <person name="Zhou Y."/>
            <person name="Han B."/>
            <person name="Song L."/>
            <person name="Shu W."/>
        </authorList>
    </citation>
    <scope>NUCLEOTIDE SEQUENCE</scope>
    <source>
        <strain evidence="12">FACHB-1375</strain>
    </source>
</reference>
<feature type="coiled-coil region" evidence="8">
    <location>
        <begin position="218"/>
        <end position="245"/>
    </location>
</feature>
<dbReference type="CDD" id="cd06225">
    <property type="entry name" value="HAMP"/>
    <property type="match status" value="1"/>
</dbReference>
<evidence type="ECO:0000256" key="6">
    <source>
        <dbReference type="ARBA" id="ARBA00023239"/>
    </source>
</evidence>
<keyword evidence="13" id="KW-1185">Reference proteome</keyword>
<protein>
    <submittedName>
        <fullName evidence="12">HAMP domain-containing protein</fullName>
    </submittedName>
</protein>
<keyword evidence="8" id="KW-0175">Coiled coil</keyword>
<dbReference type="GO" id="GO:0035556">
    <property type="term" value="P:intracellular signal transduction"/>
    <property type="evidence" value="ECO:0007669"/>
    <property type="project" value="InterPro"/>
</dbReference>
<keyword evidence="2 9" id="KW-0812">Transmembrane</keyword>
<dbReference type="EMBL" id="JACJPW010000190">
    <property type="protein sequence ID" value="MBD2186316.1"/>
    <property type="molecule type" value="Genomic_DNA"/>
</dbReference>
<dbReference type="Gene3D" id="6.10.340.10">
    <property type="match status" value="1"/>
</dbReference>
<dbReference type="GO" id="GO:0009190">
    <property type="term" value="P:cyclic nucleotide biosynthetic process"/>
    <property type="evidence" value="ECO:0007669"/>
    <property type="project" value="InterPro"/>
</dbReference>
<evidence type="ECO:0000256" key="4">
    <source>
        <dbReference type="ARBA" id="ARBA00022989"/>
    </source>
</evidence>